<evidence type="ECO:0000313" key="1">
    <source>
        <dbReference type="EMBL" id="SHE82119.1"/>
    </source>
</evidence>
<keyword evidence="2" id="KW-1185">Reference proteome</keyword>
<dbReference type="AlphaFoldDB" id="A0A1M4WLH7"/>
<reference evidence="1 2" key="1">
    <citation type="submission" date="2016-11" db="EMBL/GenBank/DDBJ databases">
        <authorList>
            <person name="Jaros S."/>
            <person name="Januszkiewicz K."/>
            <person name="Wedrychowicz H."/>
        </authorList>
    </citation>
    <scope>NUCLEOTIDE SEQUENCE [LARGE SCALE GENOMIC DNA]</scope>
    <source>
        <strain evidence="1 2">DSM 21986</strain>
    </source>
</reference>
<dbReference type="EMBL" id="FQUS01000003">
    <property type="protein sequence ID" value="SHE82119.1"/>
    <property type="molecule type" value="Genomic_DNA"/>
</dbReference>
<name>A0A1M4WLH7_9BACT</name>
<evidence type="ECO:0008006" key="3">
    <source>
        <dbReference type="Google" id="ProtNLM"/>
    </source>
</evidence>
<accession>A0A1M4WLH7</accession>
<gene>
    <name evidence="1" type="ORF">SAMN05443144_103251</name>
</gene>
<dbReference type="RefSeq" id="WP_139240181.1">
    <property type="nucleotide sequence ID" value="NZ_FQUS01000003.1"/>
</dbReference>
<sequence>MKLEKNSLFILLMAVFLSGCGIQMPVSEGLVFSNSDPYGQQHEEILPFIRYSGAVTAVSTMPVYSSLQDAAIEDHGSGESHHLNQKLMTSGGNPGFGASLGDGRRFAVAFTPGIFLVGMHADATVRTVENVFITVNQQLGLQSGTELILQRPVWERKGGGISVGAFFRSQPMQFVEEDERWSRGEPEFHIQWYGLRLIGQSPDISGNKFHLRGFINAGYAGEYQVPLVGLGMAFAFD</sequence>
<proteinExistence type="predicted"/>
<protein>
    <recommendedName>
        <fullName evidence="3">Lipoprotein</fullName>
    </recommendedName>
</protein>
<dbReference type="OrthoDB" id="9911710at2"/>
<dbReference type="PROSITE" id="PS51257">
    <property type="entry name" value="PROKAR_LIPOPROTEIN"/>
    <property type="match status" value="1"/>
</dbReference>
<evidence type="ECO:0000313" key="2">
    <source>
        <dbReference type="Proteomes" id="UP000184041"/>
    </source>
</evidence>
<dbReference type="Proteomes" id="UP000184041">
    <property type="component" value="Unassembled WGS sequence"/>
</dbReference>
<organism evidence="1 2">
    <name type="scientific">Fodinibius roseus</name>
    <dbReference type="NCBI Taxonomy" id="1194090"/>
    <lineage>
        <taxon>Bacteria</taxon>
        <taxon>Pseudomonadati</taxon>
        <taxon>Balneolota</taxon>
        <taxon>Balneolia</taxon>
        <taxon>Balneolales</taxon>
        <taxon>Balneolaceae</taxon>
        <taxon>Fodinibius</taxon>
    </lineage>
</organism>